<evidence type="ECO:0000313" key="3">
    <source>
        <dbReference type="EMBL" id="MFC7246640.1"/>
    </source>
</evidence>
<proteinExistence type="inferred from homology"/>
<evidence type="ECO:0000256" key="1">
    <source>
        <dbReference type="ARBA" id="ARBA00038310"/>
    </source>
</evidence>
<comment type="caution">
    <text evidence="3">The sequence shown here is derived from an EMBL/GenBank/DDBJ whole genome shotgun (WGS) entry which is preliminary data.</text>
</comment>
<gene>
    <name evidence="3" type="ORF">ACFQO7_29520</name>
</gene>
<accession>A0ABW2H5R8</accession>
<dbReference type="SUPFAM" id="SSF51556">
    <property type="entry name" value="Metallo-dependent hydrolases"/>
    <property type="match status" value="1"/>
</dbReference>
<feature type="domain" description="Amidohydrolase-related" evidence="2">
    <location>
        <begin position="6"/>
        <end position="286"/>
    </location>
</feature>
<dbReference type="EMBL" id="JBHTAC010000042">
    <property type="protein sequence ID" value="MFC7246640.1"/>
    <property type="molecule type" value="Genomic_DNA"/>
</dbReference>
<evidence type="ECO:0000259" key="2">
    <source>
        <dbReference type="Pfam" id="PF04909"/>
    </source>
</evidence>
<organism evidence="3 4">
    <name type="scientific">Catellatospora aurea</name>
    <dbReference type="NCBI Taxonomy" id="1337874"/>
    <lineage>
        <taxon>Bacteria</taxon>
        <taxon>Bacillati</taxon>
        <taxon>Actinomycetota</taxon>
        <taxon>Actinomycetes</taxon>
        <taxon>Micromonosporales</taxon>
        <taxon>Micromonosporaceae</taxon>
        <taxon>Catellatospora</taxon>
    </lineage>
</organism>
<dbReference type="PANTHER" id="PTHR43569:SF2">
    <property type="entry name" value="AMIDOHYDROLASE-RELATED DOMAIN-CONTAINING PROTEIN"/>
    <property type="match status" value="1"/>
</dbReference>
<dbReference type="RefSeq" id="WP_376809435.1">
    <property type="nucleotide sequence ID" value="NZ_JBHTAC010000042.1"/>
</dbReference>
<keyword evidence="4" id="KW-1185">Reference proteome</keyword>
<dbReference type="Gene3D" id="3.20.20.140">
    <property type="entry name" value="Metal-dependent hydrolases"/>
    <property type="match status" value="1"/>
</dbReference>
<dbReference type="Pfam" id="PF04909">
    <property type="entry name" value="Amidohydro_2"/>
    <property type="match status" value="1"/>
</dbReference>
<dbReference type="InterPro" id="IPR052350">
    <property type="entry name" value="Metallo-dep_Lactonases"/>
</dbReference>
<reference evidence="4" key="1">
    <citation type="journal article" date="2019" name="Int. J. Syst. Evol. Microbiol.">
        <title>The Global Catalogue of Microorganisms (GCM) 10K type strain sequencing project: providing services to taxonomists for standard genome sequencing and annotation.</title>
        <authorList>
            <consortium name="The Broad Institute Genomics Platform"/>
            <consortium name="The Broad Institute Genome Sequencing Center for Infectious Disease"/>
            <person name="Wu L."/>
            <person name="Ma J."/>
        </authorList>
    </citation>
    <scope>NUCLEOTIDE SEQUENCE [LARGE SCALE GENOMIC DNA]</scope>
    <source>
        <strain evidence="4">CGMCC 1.9106</strain>
    </source>
</reference>
<dbReference type="InterPro" id="IPR032466">
    <property type="entry name" value="Metal_Hydrolase"/>
</dbReference>
<evidence type="ECO:0000313" key="4">
    <source>
        <dbReference type="Proteomes" id="UP001596392"/>
    </source>
</evidence>
<sequence length="292" mass="32179">MRQILDCNVHLWDQRDDPVFWLSDRTLVRDMLGDYSSLPDVYTLADYRRETSDHPVRGVVWSDAGAADPLHAAAWAQRQAEGQDFELWLVTLADPASAGWPAFLRSFAELDNAAGVRIRLVAALGGTRPTDDEQVTRHLALLAGHGLTLTVEAGGDQLDQVLRIARALPQVSIVLDHFGWPGDLSAVGLREHAARLKAVASVPNTATRIDALGTVFGDWTADRVRPWLRAALDAFGPQRCMLGSDLPIERLRGGFTKLYECYTDVFADCAPHELDDLWHGSAARWYTGADLA</sequence>
<protein>
    <submittedName>
        <fullName evidence="3">Amidohydrolase family protein</fullName>
    </submittedName>
</protein>
<dbReference type="PANTHER" id="PTHR43569">
    <property type="entry name" value="AMIDOHYDROLASE"/>
    <property type="match status" value="1"/>
</dbReference>
<comment type="similarity">
    <text evidence="1">Belongs to the metallo-dependent hydrolases superfamily.</text>
</comment>
<dbReference type="InterPro" id="IPR006680">
    <property type="entry name" value="Amidohydro-rel"/>
</dbReference>
<dbReference type="Proteomes" id="UP001596392">
    <property type="component" value="Unassembled WGS sequence"/>
</dbReference>
<name>A0ABW2H5R8_9ACTN</name>